<dbReference type="NCBIfam" id="TIGR00040">
    <property type="entry name" value="yfcE"/>
    <property type="match status" value="1"/>
</dbReference>
<dbReference type="HOGENOM" id="CLU_063749_3_2_9"/>
<dbReference type="eggNOG" id="COG0622">
    <property type="taxonomic scope" value="Bacteria"/>
</dbReference>
<keyword evidence="2" id="KW-0479">Metal-binding</keyword>
<evidence type="ECO:0000256" key="2">
    <source>
        <dbReference type="RuleBase" id="RU362039"/>
    </source>
</evidence>
<dbReference type="InterPro" id="IPR024654">
    <property type="entry name" value="Calcineurin-like_PHP_lpxH"/>
</dbReference>
<accession>F0T0W3</accession>
<protein>
    <recommendedName>
        <fullName evidence="2">Phosphoesterase</fullName>
        <ecNumber evidence="2">3.1.4.-</ecNumber>
    </recommendedName>
</protein>
<dbReference type="EC" id="3.1.4.-" evidence="2"/>
<evidence type="ECO:0000313" key="5">
    <source>
        <dbReference type="Proteomes" id="UP000007488"/>
    </source>
</evidence>
<dbReference type="KEGG" id="sgy:Sgly_1956"/>
<keyword evidence="5" id="KW-1185">Reference proteome</keyword>
<dbReference type="GO" id="GO:0016787">
    <property type="term" value="F:hydrolase activity"/>
    <property type="evidence" value="ECO:0007669"/>
    <property type="project" value="UniProtKB-UniRule"/>
</dbReference>
<feature type="domain" description="Calcineurin-like phosphoesterase" evidence="3">
    <location>
        <begin position="1"/>
        <end position="150"/>
    </location>
</feature>
<reference evidence="4 5" key="1">
    <citation type="journal article" date="2011" name="Stand. Genomic Sci.">
        <title>Complete genome sequence of Syntrophobotulus glycolicus type strain (FlGlyR).</title>
        <authorList>
            <person name="Han C."/>
            <person name="Mwirichia R."/>
            <person name="Chertkov O."/>
            <person name="Held B."/>
            <person name="Lapidus A."/>
            <person name="Nolan M."/>
            <person name="Lucas S."/>
            <person name="Hammon N."/>
            <person name="Deshpande S."/>
            <person name="Cheng J.F."/>
            <person name="Tapia R."/>
            <person name="Goodwin L."/>
            <person name="Pitluck S."/>
            <person name="Huntemann M."/>
            <person name="Liolios K."/>
            <person name="Ivanova N."/>
            <person name="Pagani I."/>
            <person name="Mavromatis K."/>
            <person name="Ovchinikova G."/>
            <person name="Pati A."/>
            <person name="Chen A."/>
            <person name="Palaniappan K."/>
            <person name="Land M."/>
            <person name="Hauser L."/>
            <person name="Brambilla E.M."/>
            <person name="Rohde M."/>
            <person name="Spring S."/>
            <person name="Sikorski J."/>
            <person name="Goker M."/>
            <person name="Woyke T."/>
            <person name="Bristow J."/>
            <person name="Eisen J.A."/>
            <person name="Markowitz V."/>
            <person name="Hugenholtz P."/>
            <person name="Kyrpides N.C."/>
            <person name="Klenk H.P."/>
            <person name="Detter J.C."/>
        </authorList>
    </citation>
    <scope>NUCLEOTIDE SEQUENCE [LARGE SCALE GENOMIC DNA]</scope>
    <source>
        <strain evidence="5">DSM 8271 / FlGlyR</strain>
    </source>
</reference>
<dbReference type="PANTHER" id="PTHR11124">
    <property type="entry name" value="VACUOLAR SORTING PROTEIN VPS29"/>
    <property type="match status" value="1"/>
</dbReference>
<gene>
    <name evidence="4" type="ordered locus">Sgly_1956</name>
</gene>
<name>F0T0W3_SYNGF</name>
<comment type="similarity">
    <text evidence="1 2">Belongs to the metallophosphoesterase superfamily. YfcE family.</text>
</comment>
<dbReference type="SUPFAM" id="SSF56300">
    <property type="entry name" value="Metallo-dependent phosphatases"/>
    <property type="match status" value="1"/>
</dbReference>
<dbReference type="InterPro" id="IPR000979">
    <property type="entry name" value="Phosphodiesterase_MJ0936/Vps29"/>
</dbReference>
<reference evidence="5" key="2">
    <citation type="submission" date="2011-02" db="EMBL/GenBank/DDBJ databases">
        <title>The complete genome of Syntrophobotulus glycolicus DSM 8271.</title>
        <authorList>
            <person name="Lucas S."/>
            <person name="Copeland A."/>
            <person name="Lapidus A."/>
            <person name="Bruce D."/>
            <person name="Goodwin L."/>
            <person name="Pitluck S."/>
            <person name="Kyrpides N."/>
            <person name="Mavromatis K."/>
            <person name="Pagani I."/>
            <person name="Ivanova N."/>
            <person name="Mikhailova N."/>
            <person name="Chertkov O."/>
            <person name="Held B."/>
            <person name="Detter J.C."/>
            <person name="Tapia R."/>
            <person name="Han C."/>
            <person name="Land M."/>
            <person name="Hauser L."/>
            <person name="Markowitz V."/>
            <person name="Cheng J.-F."/>
            <person name="Hugenholtz P."/>
            <person name="Woyke T."/>
            <person name="Wu D."/>
            <person name="Spring S."/>
            <person name="Schroeder M."/>
            <person name="Brambilla E."/>
            <person name="Klenk H.-P."/>
            <person name="Eisen J.A."/>
        </authorList>
    </citation>
    <scope>NUCLEOTIDE SEQUENCE [LARGE SCALE GENOMIC DNA]</scope>
    <source>
        <strain evidence="5">DSM 8271 / FlGlyR</strain>
    </source>
</reference>
<comment type="cofactor">
    <cofactor evidence="2">
        <name>a divalent metal cation</name>
        <dbReference type="ChEBI" id="CHEBI:60240"/>
    </cofactor>
</comment>
<organism evidence="4 5">
    <name type="scientific">Syntrophobotulus glycolicus (strain DSM 8271 / FlGlyR)</name>
    <dbReference type="NCBI Taxonomy" id="645991"/>
    <lineage>
        <taxon>Bacteria</taxon>
        <taxon>Bacillati</taxon>
        <taxon>Bacillota</taxon>
        <taxon>Clostridia</taxon>
        <taxon>Eubacteriales</taxon>
        <taxon>Desulfitobacteriaceae</taxon>
        <taxon>Syntrophobotulus</taxon>
    </lineage>
</organism>
<dbReference type="Proteomes" id="UP000007488">
    <property type="component" value="Chromosome"/>
</dbReference>
<dbReference type="AlphaFoldDB" id="F0T0W3"/>
<evidence type="ECO:0000256" key="1">
    <source>
        <dbReference type="ARBA" id="ARBA00008950"/>
    </source>
</evidence>
<dbReference type="STRING" id="645991.Sgly_1956"/>
<dbReference type="Pfam" id="PF12850">
    <property type="entry name" value="Metallophos_2"/>
    <property type="match status" value="1"/>
</dbReference>
<evidence type="ECO:0000313" key="4">
    <source>
        <dbReference type="EMBL" id="ADY56252.1"/>
    </source>
</evidence>
<dbReference type="OrthoDB" id="9800565at2"/>
<sequence length="169" mass="18658">MKIGILSDTHLSAGGILPRQVWESLADTEIILHAGDILTEDLLRDLALIAPVYAVLGNCDRNIEGLPSKRVLCCGKFKIGLTHGHLGAGKDTPDRAYHLFDGDQVDIIVFGHSHIPYQEVRNGVILFNPGSPTQKRGQEYYSIGILTINEEAENKEKAIRMNHIFFGRG</sequence>
<dbReference type="Gene3D" id="3.60.21.10">
    <property type="match status" value="1"/>
</dbReference>
<evidence type="ECO:0000259" key="3">
    <source>
        <dbReference type="Pfam" id="PF12850"/>
    </source>
</evidence>
<dbReference type="GO" id="GO:0046872">
    <property type="term" value="F:metal ion binding"/>
    <property type="evidence" value="ECO:0007669"/>
    <property type="project" value="UniProtKB-KW"/>
</dbReference>
<dbReference type="InterPro" id="IPR029052">
    <property type="entry name" value="Metallo-depent_PP-like"/>
</dbReference>
<proteinExistence type="inferred from homology"/>
<dbReference type="RefSeq" id="WP_013625120.1">
    <property type="nucleotide sequence ID" value="NC_015172.1"/>
</dbReference>
<dbReference type="EMBL" id="CP002547">
    <property type="protein sequence ID" value="ADY56252.1"/>
    <property type="molecule type" value="Genomic_DNA"/>
</dbReference>